<dbReference type="Gene3D" id="3.40.50.150">
    <property type="entry name" value="Vaccinia Virus protein VP39"/>
    <property type="match status" value="1"/>
</dbReference>
<evidence type="ECO:0000313" key="1">
    <source>
        <dbReference type="EMBL" id="NBC38119.1"/>
    </source>
</evidence>
<dbReference type="RefSeq" id="WP_161720838.1">
    <property type="nucleotide sequence ID" value="NZ_JAAAPO010000009.1"/>
</dbReference>
<dbReference type="InterPro" id="IPR029063">
    <property type="entry name" value="SAM-dependent_MTases_sf"/>
</dbReference>
<dbReference type="InterPro" id="IPR010342">
    <property type="entry name" value="DUF938"/>
</dbReference>
<gene>
    <name evidence="1" type="ORF">GTZ99_16335</name>
</gene>
<proteinExistence type="predicted"/>
<evidence type="ECO:0000313" key="2">
    <source>
        <dbReference type="Proteomes" id="UP000753724"/>
    </source>
</evidence>
<dbReference type="CDD" id="cd02440">
    <property type="entry name" value="AdoMet_MTases"/>
    <property type="match status" value="1"/>
</dbReference>
<dbReference type="PANTHER" id="PTHR20974">
    <property type="entry name" value="UPF0585 PROTEIN CG18661"/>
    <property type="match status" value="1"/>
</dbReference>
<sequence>MTDPLNLRRSSAAAQRNRDPILEVLRAHLPPSGLVLEIASGTGEHITHFARHLPKLTWQPSDPAPEALASMARFMPGDLPNLRSPIALDTRQAPWPVAEAAAIVCINMVHISPWSATEALMRGAKRVLRPGGVVYLYGPYRQAGLPLQPGNAAFDSDLRSRHPEWGLREVADVVACAQSHGFYHHDTVHMPADNLSLVLIRGE</sequence>
<protein>
    <submittedName>
        <fullName evidence="1">DUF938 domain-containing protein</fullName>
    </submittedName>
</protein>
<accession>A0ABW9XI47</accession>
<reference evidence="2" key="1">
    <citation type="submission" date="2020-01" db="EMBL/GenBank/DDBJ databases">
        <title>Sphingomonas sp. strain CSW-10.</title>
        <authorList>
            <person name="Chen W.-M."/>
        </authorList>
    </citation>
    <scope>NUCLEOTIDE SEQUENCE [LARGE SCALE GENOMIC DNA]</scope>
    <source>
        <strain evidence="2">FSY-8</strain>
    </source>
</reference>
<comment type="caution">
    <text evidence="1">The sequence shown here is derived from an EMBL/GenBank/DDBJ whole genome shotgun (WGS) entry which is preliminary data.</text>
</comment>
<dbReference type="Proteomes" id="UP000753724">
    <property type="component" value="Unassembled WGS sequence"/>
</dbReference>
<keyword evidence="2" id="KW-1185">Reference proteome</keyword>
<dbReference type="PANTHER" id="PTHR20974:SF0">
    <property type="entry name" value="UPF0585 PROTEIN CG18661"/>
    <property type="match status" value="1"/>
</dbReference>
<dbReference type="Pfam" id="PF06080">
    <property type="entry name" value="DUF938"/>
    <property type="match status" value="1"/>
</dbReference>
<name>A0ABW9XI47_9SPHN</name>
<organism evidence="1 2">
    <name type="scientific">Novosphingobium ovatum</name>
    <dbReference type="NCBI Taxonomy" id="1908523"/>
    <lineage>
        <taxon>Bacteria</taxon>
        <taxon>Pseudomonadati</taxon>
        <taxon>Pseudomonadota</taxon>
        <taxon>Alphaproteobacteria</taxon>
        <taxon>Sphingomonadales</taxon>
        <taxon>Sphingomonadaceae</taxon>
        <taxon>Novosphingobium</taxon>
    </lineage>
</organism>
<dbReference type="EMBL" id="JAAAPO010000009">
    <property type="protein sequence ID" value="NBC38119.1"/>
    <property type="molecule type" value="Genomic_DNA"/>
</dbReference>
<dbReference type="SUPFAM" id="SSF53335">
    <property type="entry name" value="S-adenosyl-L-methionine-dependent methyltransferases"/>
    <property type="match status" value="1"/>
</dbReference>